<feature type="transmembrane region" description="Helical" evidence="1">
    <location>
        <begin position="146"/>
        <end position="166"/>
    </location>
</feature>
<dbReference type="PANTHER" id="PTHR34219">
    <property type="entry name" value="IRON-REGULATED INNER MEMBRANE PROTEIN-RELATED"/>
    <property type="match status" value="1"/>
</dbReference>
<feature type="transmembrane region" description="Helical" evidence="1">
    <location>
        <begin position="196"/>
        <end position="216"/>
    </location>
</feature>
<comment type="caution">
    <text evidence="3">The sequence shown here is derived from an EMBL/GenBank/DDBJ whole genome shotgun (WGS) entry which is preliminary data.</text>
</comment>
<dbReference type="Pfam" id="PF03413">
    <property type="entry name" value="PepSY"/>
    <property type="match status" value="1"/>
</dbReference>
<dbReference type="PROSITE" id="PS51257">
    <property type="entry name" value="PROKAR_LIPOPROTEIN"/>
    <property type="match status" value="1"/>
</dbReference>
<feature type="domain" description="PepSY" evidence="2">
    <location>
        <begin position="61"/>
        <end position="118"/>
    </location>
</feature>
<feature type="transmembrane region" description="Helical" evidence="1">
    <location>
        <begin position="345"/>
        <end position="366"/>
    </location>
</feature>
<evidence type="ECO:0000256" key="1">
    <source>
        <dbReference type="SAM" id="Phobius"/>
    </source>
</evidence>
<keyword evidence="1" id="KW-1133">Transmembrane helix</keyword>
<gene>
    <name evidence="3" type="ORF">JI741_22800</name>
</gene>
<dbReference type="Proteomes" id="UP000613030">
    <property type="component" value="Unassembled WGS sequence"/>
</dbReference>
<sequence length="399" mass="45657">MTKKKNWFRKITGWMHLWLGLTSGLVVFIVAITGCLYAFQVEIQDATQPFRFVEQRDEALLPPSQLRAIAEKALPGKKIHAVLYSTPGRAVQVIFYNFEPEYYYFVYLDPYTGNVLKVTDENAGFFHFVLQGHYYLWLPPTLGQPVVATATLVFVVMLITGIVLWWPRNRAAARQRFTIKWNARWRRKNYDLHNVMGFYVSWIAIILAVTGLVWGFQWVASSVYAVAGGEKSLRYAEPASDTTLARGQATPLDEIWMTLRRENPDAKVMEVHVPETNVSPIVVNVNTESGTYWKTDYRYFDQYSLKELHVDHVYGKFAEATAADKLVRMNYDIHVGAILGLAGKILMFCASLLCASLPVTGVYIWWGRRKKSREEETGKKRVVPSRVRPAVRKAMAKNV</sequence>
<keyword evidence="1" id="KW-0472">Membrane</keyword>
<feature type="transmembrane region" description="Helical" evidence="1">
    <location>
        <begin position="12"/>
        <end position="39"/>
    </location>
</feature>
<proteinExistence type="predicted"/>
<evidence type="ECO:0000313" key="3">
    <source>
        <dbReference type="EMBL" id="MBL0744080.1"/>
    </source>
</evidence>
<keyword evidence="1" id="KW-0812">Transmembrane</keyword>
<reference evidence="3 4" key="1">
    <citation type="submission" date="2021-01" db="EMBL/GenBank/DDBJ databases">
        <title>Chryseolinea sp. Jin1 Genome sequencing and assembly.</title>
        <authorList>
            <person name="Kim I."/>
        </authorList>
    </citation>
    <scope>NUCLEOTIDE SEQUENCE [LARGE SCALE GENOMIC DNA]</scope>
    <source>
        <strain evidence="3 4">Jin1</strain>
    </source>
</reference>
<dbReference type="InterPro" id="IPR005625">
    <property type="entry name" value="PepSY-ass_TM"/>
</dbReference>
<organism evidence="3 4">
    <name type="scientific">Chryseolinea lacunae</name>
    <dbReference type="NCBI Taxonomy" id="2801331"/>
    <lineage>
        <taxon>Bacteria</taxon>
        <taxon>Pseudomonadati</taxon>
        <taxon>Bacteroidota</taxon>
        <taxon>Cytophagia</taxon>
        <taxon>Cytophagales</taxon>
        <taxon>Fulvivirgaceae</taxon>
        <taxon>Chryseolinea</taxon>
    </lineage>
</organism>
<name>A0ABS1KXM0_9BACT</name>
<dbReference type="EMBL" id="JAERRB010000009">
    <property type="protein sequence ID" value="MBL0744080.1"/>
    <property type="molecule type" value="Genomic_DNA"/>
</dbReference>
<protein>
    <submittedName>
        <fullName evidence="3">PepSY domain-containing protein</fullName>
    </submittedName>
</protein>
<dbReference type="InterPro" id="IPR025711">
    <property type="entry name" value="PepSY"/>
</dbReference>
<keyword evidence="4" id="KW-1185">Reference proteome</keyword>
<dbReference type="PANTHER" id="PTHR34219:SF3">
    <property type="entry name" value="BLL7967 PROTEIN"/>
    <property type="match status" value="1"/>
</dbReference>
<evidence type="ECO:0000259" key="2">
    <source>
        <dbReference type="Pfam" id="PF03413"/>
    </source>
</evidence>
<evidence type="ECO:0000313" key="4">
    <source>
        <dbReference type="Proteomes" id="UP000613030"/>
    </source>
</evidence>
<accession>A0ABS1KXM0</accession>
<dbReference type="Pfam" id="PF03929">
    <property type="entry name" value="PepSY_TM"/>
    <property type="match status" value="1"/>
</dbReference>